<evidence type="ECO:0000313" key="5">
    <source>
        <dbReference type="Proteomes" id="UP000199666"/>
    </source>
</evidence>
<dbReference type="EMBL" id="FOPP01000007">
    <property type="protein sequence ID" value="SFH23300.1"/>
    <property type="molecule type" value="Genomic_DNA"/>
</dbReference>
<dbReference type="AlphaFoldDB" id="A0A1I2YC84"/>
<dbReference type="SUPFAM" id="SSF51161">
    <property type="entry name" value="Trimeric LpxA-like enzymes"/>
    <property type="match status" value="1"/>
</dbReference>
<dbReference type="STRING" id="414048.SAMN04489864_1077"/>
<dbReference type="InterPro" id="IPR045304">
    <property type="entry name" value="LbH_SAT"/>
</dbReference>
<keyword evidence="3" id="KW-0012">Acyltransferase</keyword>
<dbReference type="InterPro" id="IPR011004">
    <property type="entry name" value="Trimer_LpxA-like_sf"/>
</dbReference>
<dbReference type="Gene3D" id="2.160.10.10">
    <property type="entry name" value="Hexapeptide repeat proteins"/>
    <property type="match status" value="1"/>
</dbReference>
<dbReference type="Gene3D" id="1.10.3130.10">
    <property type="entry name" value="serine acetyltransferase, domain 1"/>
    <property type="match status" value="1"/>
</dbReference>
<gene>
    <name evidence="4" type="ORF">SAMN04489864_1077</name>
</gene>
<dbReference type="InterPro" id="IPR042122">
    <property type="entry name" value="Ser_AcTrfase_N_sf"/>
</dbReference>
<evidence type="ECO:0000256" key="2">
    <source>
        <dbReference type="ARBA" id="ARBA00022679"/>
    </source>
</evidence>
<proteinExistence type="predicted"/>
<protein>
    <submittedName>
        <fullName evidence="4">Serine O-acetyltransferase</fullName>
    </submittedName>
</protein>
<dbReference type="Proteomes" id="UP000199666">
    <property type="component" value="Unassembled WGS sequence"/>
</dbReference>
<dbReference type="PANTHER" id="PTHR42811">
    <property type="entry name" value="SERINE ACETYLTRANSFERASE"/>
    <property type="match status" value="1"/>
</dbReference>
<evidence type="ECO:0000256" key="3">
    <source>
        <dbReference type="ARBA" id="ARBA00023315"/>
    </source>
</evidence>
<reference evidence="4 5" key="1">
    <citation type="submission" date="2016-10" db="EMBL/GenBank/DDBJ databases">
        <authorList>
            <person name="de Groot N.N."/>
        </authorList>
    </citation>
    <scope>NUCLEOTIDE SEQUENCE [LARGE SCALE GENOMIC DNA]</scope>
    <source>
        <strain evidence="4 5">DSM 18684</strain>
    </source>
</reference>
<name>A0A1I2YC84_9SPHI</name>
<dbReference type="OrthoDB" id="9801456at2"/>
<keyword evidence="1" id="KW-0028">Amino-acid biosynthesis</keyword>
<accession>A0A1I2YC84</accession>
<dbReference type="RefSeq" id="WP_090994461.1">
    <property type="nucleotide sequence ID" value="NZ_FOPP01000007.1"/>
</dbReference>
<dbReference type="GO" id="GO:0016746">
    <property type="term" value="F:acyltransferase activity"/>
    <property type="evidence" value="ECO:0007669"/>
    <property type="project" value="UniProtKB-KW"/>
</dbReference>
<keyword evidence="2 4" id="KW-0808">Transferase</keyword>
<organism evidence="4 5">
    <name type="scientific">Pedobacter insulae</name>
    <dbReference type="NCBI Taxonomy" id="414048"/>
    <lineage>
        <taxon>Bacteria</taxon>
        <taxon>Pseudomonadati</taxon>
        <taxon>Bacteroidota</taxon>
        <taxon>Sphingobacteriia</taxon>
        <taxon>Sphingobacteriales</taxon>
        <taxon>Sphingobacteriaceae</taxon>
        <taxon>Pedobacter</taxon>
    </lineage>
</organism>
<evidence type="ECO:0000313" key="4">
    <source>
        <dbReference type="EMBL" id="SFH23300.1"/>
    </source>
</evidence>
<dbReference type="GO" id="GO:0008652">
    <property type="term" value="P:amino acid biosynthetic process"/>
    <property type="evidence" value="ECO:0007669"/>
    <property type="project" value="UniProtKB-KW"/>
</dbReference>
<sequence length="268" mass="29892">MDDDFFKYLFDKQVKAVRLPANDFISEWAIRLINLLYPESRNSNFEELNAVQEQGEQLKLELVNLLRASSQTINSDQIAEDFFDGLQALYHILDTDIAATYDGDPAAISRLEIIRTYPGFYAICFYRIAHLLHQQNVPLIPRILTEHAHSRTGIDIHPGATIGEYFHIDHGTGVVIGETTKIGRHVKIYQGVTLGALSVNKDLAGKKRHPTVEDGVVIYAGATILGGETIIGHDSIVGGNVWLTESILPYATVYHSPVITIRNINELN</sequence>
<dbReference type="CDD" id="cd03354">
    <property type="entry name" value="LbH_SAT"/>
    <property type="match status" value="1"/>
</dbReference>
<keyword evidence="5" id="KW-1185">Reference proteome</keyword>
<evidence type="ECO:0000256" key="1">
    <source>
        <dbReference type="ARBA" id="ARBA00022605"/>
    </source>
</evidence>